<keyword evidence="3" id="KW-1185">Reference proteome</keyword>
<accession>A0A261G8L0</accession>
<dbReference type="InterPro" id="IPR001173">
    <property type="entry name" value="Glyco_trans_2-like"/>
</dbReference>
<dbReference type="RefSeq" id="WP_094692408.1">
    <property type="nucleotide sequence ID" value="NZ_JBDNMN010000022.1"/>
</dbReference>
<dbReference type="PANTHER" id="PTHR22916">
    <property type="entry name" value="GLYCOSYLTRANSFERASE"/>
    <property type="match status" value="1"/>
</dbReference>
<dbReference type="CDD" id="cd00761">
    <property type="entry name" value="Glyco_tranf_GTA_type"/>
    <property type="match status" value="1"/>
</dbReference>
<dbReference type="OrthoDB" id="3226099at2"/>
<dbReference type="PANTHER" id="PTHR22916:SF3">
    <property type="entry name" value="UDP-GLCNAC:BETAGAL BETA-1,3-N-ACETYLGLUCOSAMINYLTRANSFERASE-LIKE PROTEIN 1"/>
    <property type="match status" value="1"/>
</dbReference>
<dbReference type="Pfam" id="PF00535">
    <property type="entry name" value="Glycos_transf_2"/>
    <property type="match status" value="1"/>
</dbReference>
<feature type="domain" description="Glycosyltransferase 2-like" evidence="1">
    <location>
        <begin position="6"/>
        <end position="127"/>
    </location>
</feature>
<dbReference type="EMBL" id="MWXA01000003">
    <property type="protein sequence ID" value="OZG67762.1"/>
    <property type="molecule type" value="Genomic_DNA"/>
</dbReference>
<dbReference type="GeneID" id="98295086"/>
<evidence type="ECO:0000313" key="2">
    <source>
        <dbReference type="EMBL" id="OZG67762.1"/>
    </source>
</evidence>
<keyword evidence="2" id="KW-0808">Transferase</keyword>
<sequence length="346" mass="40632">MSCGISFIIPVYNAENYLRQTLDSIVKQDDGNIEIICVNDGSTDNSFEMLESYSQQYACIHVISQRNSGITVARNVGLRQAQGDWICFIDDDDILAQGAVNLIENKADPTCQIVYFQYSPFSTDSPNQQDNDVKGIQYFTEVQIRHIQADCINRFRSNKPVIPHSVLPTPWAKIYRHEFLQNFGFHFRDEVTHEEDVVFNFELLSKVRKAMQIDSILYYYRWSISSESHRYRPQILSSVNKTLDAYKEIIQQDYPQRKDIAELYRYRVLWELLYCIYLGPMHAQNPHSYSQRKLEFINLLNGPRFKGIFSSVSTLRFEWPQATLSTLIKYRQFWLLNLLGKLKRRI</sequence>
<evidence type="ECO:0000259" key="1">
    <source>
        <dbReference type="Pfam" id="PF00535"/>
    </source>
</evidence>
<dbReference type="InterPro" id="IPR029044">
    <property type="entry name" value="Nucleotide-diphossugar_trans"/>
</dbReference>
<protein>
    <submittedName>
        <fullName evidence="2">Glycosyl transferase</fullName>
    </submittedName>
</protein>
<dbReference type="Gene3D" id="3.90.550.10">
    <property type="entry name" value="Spore Coat Polysaccharide Biosynthesis Protein SpsA, Chain A"/>
    <property type="match status" value="1"/>
</dbReference>
<dbReference type="Proteomes" id="UP000216451">
    <property type="component" value="Unassembled WGS sequence"/>
</dbReference>
<comment type="caution">
    <text evidence="2">The sequence shown here is derived from an EMBL/GenBank/DDBJ whole genome shotgun (WGS) entry which is preliminary data.</text>
</comment>
<dbReference type="GO" id="GO:0016758">
    <property type="term" value="F:hexosyltransferase activity"/>
    <property type="evidence" value="ECO:0007669"/>
    <property type="project" value="UniProtKB-ARBA"/>
</dbReference>
<proteinExistence type="predicted"/>
<organism evidence="2 3">
    <name type="scientific">Bifidobacterium aquikefiri</name>
    <dbReference type="NCBI Taxonomy" id="1653207"/>
    <lineage>
        <taxon>Bacteria</taxon>
        <taxon>Bacillati</taxon>
        <taxon>Actinomycetota</taxon>
        <taxon>Actinomycetes</taxon>
        <taxon>Bifidobacteriales</taxon>
        <taxon>Bifidobacteriaceae</taxon>
        <taxon>Bifidobacterium</taxon>
    </lineage>
</organism>
<gene>
    <name evidence="2" type="ORF">BAQU_0406</name>
</gene>
<dbReference type="AlphaFoldDB" id="A0A261G8L0"/>
<dbReference type="SUPFAM" id="SSF53448">
    <property type="entry name" value="Nucleotide-diphospho-sugar transferases"/>
    <property type="match status" value="1"/>
</dbReference>
<name>A0A261G8L0_9BIFI</name>
<reference evidence="2 3" key="1">
    <citation type="journal article" date="2017" name="BMC Genomics">
        <title>Comparative genomic and phylogenomic analyses of the Bifidobacteriaceae family.</title>
        <authorList>
            <person name="Lugli G.A."/>
            <person name="Milani C."/>
            <person name="Turroni F."/>
            <person name="Duranti S."/>
            <person name="Mancabelli L."/>
            <person name="Mangifesta M."/>
            <person name="Ferrario C."/>
            <person name="Modesto M."/>
            <person name="Mattarelli P."/>
            <person name="Jiri K."/>
            <person name="van Sinderen D."/>
            <person name="Ventura M."/>
        </authorList>
    </citation>
    <scope>NUCLEOTIDE SEQUENCE [LARGE SCALE GENOMIC DNA]</scope>
    <source>
        <strain evidence="2 3">LMG 28769</strain>
    </source>
</reference>
<evidence type="ECO:0000313" key="3">
    <source>
        <dbReference type="Proteomes" id="UP000216451"/>
    </source>
</evidence>